<dbReference type="Pfam" id="PF06966">
    <property type="entry name" value="DUF1295"/>
    <property type="match status" value="1"/>
</dbReference>
<keyword evidence="2" id="KW-1133">Transmembrane helix</keyword>
<evidence type="ECO:0008006" key="5">
    <source>
        <dbReference type="Google" id="ProtNLM"/>
    </source>
</evidence>
<name>A0AAD0JVT7_9ACTN</name>
<proteinExistence type="predicted"/>
<dbReference type="InterPro" id="IPR010721">
    <property type="entry name" value="UstE-like"/>
</dbReference>
<dbReference type="EMBL" id="CP015453">
    <property type="protein sequence ID" value="AWH96391.1"/>
    <property type="molecule type" value="Genomic_DNA"/>
</dbReference>
<keyword evidence="2" id="KW-0812">Transmembrane</keyword>
<dbReference type="KEGG" id="dpc:A6048_13835"/>
<dbReference type="Proteomes" id="UP000244903">
    <property type="component" value="Chromosome"/>
</dbReference>
<feature type="compositionally biased region" description="Basic and acidic residues" evidence="1">
    <location>
        <begin position="296"/>
        <end position="306"/>
    </location>
</feature>
<dbReference type="PANTHER" id="PTHR32251">
    <property type="entry name" value="3-OXO-5-ALPHA-STEROID 4-DEHYDROGENASE"/>
    <property type="match status" value="1"/>
</dbReference>
<feature type="transmembrane region" description="Helical" evidence="2">
    <location>
        <begin position="60"/>
        <end position="79"/>
    </location>
</feature>
<accession>A0AAD0JVT7</accession>
<sequence length="306" mass="34586">MSQGASLLRVGIAYVIAIGAGLAWLLWGLDSGQLWLDGLIADLIATVVIFAFSRFYGNSTFYDAFWSVIPPLLAFYWWIAADAGVNDVRWWLMMIVLLAWAIRLTANWIRTFPGMHHEDWRYPMVRERAGRFEFVADLMGIHVFPTLQVFAGLIPVYVVATRAGEPLGWLDFVAFGVGLAALALETIADLQMHRFIATRTPGQVMDTGVWSWSRHPNYFGECGIWFSMGLFGLAAWPGAWWVFVGTFAMVAMFLAVSIPMMEQRSLERRPEYARVVERVSLFIPRPPKKSPPTTRSNEKNRPKTSA</sequence>
<feature type="transmembrane region" description="Helical" evidence="2">
    <location>
        <begin position="91"/>
        <end position="113"/>
    </location>
</feature>
<evidence type="ECO:0000313" key="4">
    <source>
        <dbReference type="Proteomes" id="UP000244903"/>
    </source>
</evidence>
<feature type="region of interest" description="Disordered" evidence="1">
    <location>
        <begin position="283"/>
        <end position="306"/>
    </location>
</feature>
<evidence type="ECO:0000256" key="1">
    <source>
        <dbReference type="SAM" id="MobiDB-lite"/>
    </source>
</evidence>
<dbReference type="PANTHER" id="PTHR32251:SF23">
    <property type="entry name" value="3-OXO-5-ALPHA-STEROID 4-DEHYDROGENASE (DUF1295)"/>
    <property type="match status" value="1"/>
</dbReference>
<feature type="transmembrane region" description="Helical" evidence="2">
    <location>
        <begin position="33"/>
        <end position="53"/>
    </location>
</feature>
<evidence type="ECO:0000256" key="2">
    <source>
        <dbReference type="SAM" id="Phobius"/>
    </source>
</evidence>
<reference evidence="3 4" key="1">
    <citation type="submission" date="2016-04" db="EMBL/GenBank/DDBJ databases">
        <title>Complete genome sequence of the haloalkaliphilic hydrocarbon-degrading bacterium Dietzia psychralcaliphila ILA-1T, isolated from a drain of a fish product-processing plant.</title>
        <authorList>
            <person name="Zhao J."/>
            <person name="Hu B."/>
            <person name="Geng S."/>
            <person name="Nie Y."/>
            <person name="Tang Y."/>
        </authorList>
    </citation>
    <scope>NUCLEOTIDE SEQUENCE [LARGE SCALE GENOMIC DNA]</scope>
    <source>
        <strain evidence="3 4">ILA-1</strain>
    </source>
</reference>
<protein>
    <recommendedName>
        <fullName evidence="5">Steroid 5-alpha reductase family enzyme</fullName>
    </recommendedName>
</protein>
<organism evidence="3 4">
    <name type="scientific">Dietzia psychralcaliphila</name>
    <dbReference type="NCBI Taxonomy" id="139021"/>
    <lineage>
        <taxon>Bacteria</taxon>
        <taxon>Bacillati</taxon>
        <taxon>Actinomycetota</taxon>
        <taxon>Actinomycetes</taxon>
        <taxon>Mycobacteriales</taxon>
        <taxon>Dietziaceae</taxon>
        <taxon>Dietzia</taxon>
    </lineage>
</organism>
<gene>
    <name evidence="3" type="ORF">A6048_13835</name>
</gene>
<dbReference type="Gene3D" id="1.20.120.1630">
    <property type="match status" value="1"/>
</dbReference>
<keyword evidence="2" id="KW-0472">Membrane</keyword>
<feature type="transmembrane region" description="Helical" evidence="2">
    <location>
        <begin position="7"/>
        <end position="27"/>
    </location>
</feature>
<dbReference type="AlphaFoldDB" id="A0AAD0JVT7"/>
<dbReference type="RefSeq" id="WP_107745822.1">
    <property type="nucleotide sequence ID" value="NZ_CP015453.1"/>
</dbReference>
<dbReference type="GO" id="GO:0016020">
    <property type="term" value="C:membrane"/>
    <property type="evidence" value="ECO:0007669"/>
    <property type="project" value="TreeGrafter"/>
</dbReference>
<evidence type="ECO:0000313" key="3">
    <source>
        <dbReference type="EMBL" id="AWH96391.1"/>
    </source>
</evidence>
<keyword evidence="4" id="KW-1185">Reference proteome</keyword>
<feature type="transmembrane region" description="Helical" evidence="2">
    <location>
        <begin position="242"/>
        <end position="261"/>
    </location>
</feature>
<feature type="transmembrane region" description="Helical" evidence="2">
    <location>
        <begin position="134"/>
        <end position="160"/>
    </location>
</feature>